<feature type="transmembrane region" description="Helical" evidence="7">
    <location>
        <begin position="649"/>
        <end position="669"/>
    </location>
</feature>
<feature type="transmembrane region" description="Helical" evidence="7">
    <location>
        <begin position="624"/>
        <end position="643"/>
    </location>
</feature>
<keyword evidence="4 7" id="KW-0812">Transmembrane</keyword>
<proteinExistence type="inferred from homology"/>
<dbReference type="GO" id="GO:0005886">
    <property type="term" value="C:plasma membrane"/>
    <property type="evidence" value="ECO:0007669"/>
    <property type="project" value="TreeGrafter"/>
</dbReference>
<feature type="transmembrane region" description="Helical" evidence="7">
    <location>
        <begin position="418"/>
        <end position="443"/>
    </location>
</feature>
<reference evidence="12" key="1">
    <citation type="journal article" date="2017" name="bioRxiv">
        <title>Comparative analysis of the genomes of Stylophora pistillata and Acropora digitifera provides evidence for extensive differences between species of corals.</title>
        <authorList>
            <person name="Voolstra C.R."/>
            <person name="Li Y."/>
            <person name="Liew Y.J."/>
            <person name="Baumgarten S."/>
            <person name="Zoccola D."/>
            <person name="Flot J.-F."/>
            <person name="Tambutte S."/>
            <person name="Allemand D."/>
            <person name="Aranda M."/>
        </authorList>
    </citation>
    <scope>NUCLEOTIDE SEQUENCE [LARGE SCALE GENOMIC DNA]</scope>
</reference>
<evidence type="ECO:0000259" key="10">
    <source>
        <dbReference type="Pfam" id="PF14703"/>
    </source>
</evidence>
<dbReference type="AlphaFoldDB" id="A0A2B4SYS3"/>
<dbReference type="OrthoDB" id="1689567at2759"/>
<dbReference type="InterPro" id="IPR045122">
    <property type="entry name" value="Csc1-like"/>
</dbReference>
<evidence type="ECO:0000256" key="5">
    <source>
        <dbReference type="ARBA" id="ARBA00022989"/>
    </source>
</evidence>
<keyword evidence="6 7" id="KW-0472">Membrane</keyword>
<dbReference type="PANTHER" id="PTHR13018">
    <property type="entry name" value="PROBABLE MEMBRANE PROTEIN DUF221-RELATED"/>
    <property type="match status" value="1"/>
</dbReference>
<feature type="transmembrane region" description="Helical" evidence="7">
    <location>
        <begin position="463"/>
        <end position="486"/>
    </location>
</feature>
<feature type="transmembrane region" description="Helical" evidence="7">
    <location>
        <begin position="42"/>
        <end position="64"/>
    </location>
</feature>
<dbReference type="InterPro" id="IPR032880">
    <property type="entry name" value="CSC1/OSCA1-like_N"/>
</dbReference>
<dbReference type="EMBL" id="LSMT01000005">
    <property type="protein sequence ID" value="PFX34243.1"/>
    <property type="molecule type" value="Genomic_DNA"/>
</dbReference>
<dbReference type="InterPro" id="IPR027815">
    <property type="entry name" value="CSC1/OSCA1-like_cyt"/>
</dbReference>
<dbReference type="Pfam" id="PF14703">
    <property type="entry name" value="PHM7_cyt"/>
    <property type="match status" value="1"/>
</dbReference>
<feature type="transmembrane region" description="Helical" evidence="7">
    <location>
        <begin position="168"/>
        <end position="187"/>
    </location>
</feature>
<feature type="domain" description="CSC1/OSCA1-like N-terminal transmembrane" evidence="9">
    <location>
        <begin position="41"/>
        <end position="189"/>
    </location>
</feature>
<feature type="domain" description="CSC1/OSCA1-like 7TM region" evidence="8">
    <location>
        <begin position="375"/>
        <end position="642"/>
    </location>
</feature>
<feature type="transmembrane region" description="Helical" evidence="7">
    <location>
        <begin position="374"/>
        <end position="398"/>
    </location>
</feature>
<feature type="transmembrane region" description="Helical" evidence="7">
    <location>
        <begin position="599"/>
        <end position="617"/>
    </location>
</feature>
<dbReference type="PANTHER" id="PTHR13018:SF5">
    <property type="entry name" value="RE44586P"/>
    <property type="match status" value="1"/>
</dbReference>
<dbReference type="GO" id="GO:0005227">
    <property type="term" value="F:calcium-activated cation channel activity"/>
    <property type="evidence" value="ECO:0007669"/>
    <property type="project" value="InterPro"/>
</dbReference>
<organism evidence="11 12">
    <name type="scientific">Stylophora pistillata</name>
    <name type="common">Smooth cauliflower coral</name>
    <dbReference type="NCBI Taxonomy" id="50429"/>
    <lineage>
        <taxon>Eukaryota</taxon>
        <taxon>Metazoa</taxon>
        <taxon>Cnidaria</taxon>
        <taxon>Anthozoa</taxon>
        <taxon>Hexacorallia</taxon>
        <taxon>Scleractinia</taxon>
        <taxon>Astrocoeniina</taxon>
        <taxon>Pocilloporidae</taxon>
        <taxon>Stylophora</taxon>
    </lineage>
</organism>
<evidence type="ECO:0000256" key="3">
    <source>
        <dbReference type="ARBA" id="ARBA00022448"/>
    </source>
</evidence>
<feature type="domain" description="CSC1/OSCA1-like cytosolic" evidence="10">
    <location>
        <begin position="208"/>
        <end position="360"/>
    </location>
</feature>
<dbReference type="InterPro" id="IPR003864">
    <property type="entry name" value="CSC1/OSCA1-like_7TM"/>
</dbReference>
<evidence type="ECO:0000259" key="9">
    <source>
        <dbReference type="Pfam" id="PF13967"/>
    </source>
</evidence>
<comment type="similarity">
    <text evidence="2">Belongs to the CSC1 (TC 1.A.17) family.</text>
</comment>
<evidence type="ECO:0000256" key="2">
    <source>
        <dbReference type="ARBA" id="ARBA00007779"/>
    </source>
</evidence>
<evidence type="ECO:0000256" key="7">
    <source>
        <dbReference type="SAM" id="Phobius"/>
    </source>
</evidence>
<dbReference type="Pfam" id="PF13967">
    <property type="entry name" value="RSN1_TM"/>
    <property type="match status" value="1"/>
</dbReference>
<comment type="caution">
    <text evidence="11">The sequence shown here is derived from an EMBL/GenBank/DDBJ whole genome shotgun (WGS) entry which is preliminary data.</text>
</comment>
<dbReference type="Pfam" id="PF02714">
    <property type="entry name" value="RSN1_7TM"/>
    <property type="match status" value="1"/>
</dbReference>
<evidence type="ECO:0000256" key="1">
    <source>
        <dbReference type="ARBA" id="ARBA00004141"/>
    </source>
</evidence>
<accession>A0A2B4SYS3</accession>
<evidence type="ECO:0000256" key="4">
    <source>
        <dbReference type="ARBA" id="ARBA00022692"/>
    </source>
</evidence>
<name>A0A2B4SYS3_STYPI</name>
<keyword evidence="12" id="KW-1185">Reference proteome</keyword>
<feature type="transmembrane region" description="Helical" evidence="7">
    <location>
        <begin position="129"/>
        <end position="146"/>
    </location>
</feature>
<sequence length="752" mass="85905">MTKMAKYFKETLGKLRETALESLERNEAKNRTDDGSESTYQFVSALVINLSISLVALGLFSFLRPRLKQIYSPRQLLLDVMFPLGKLPHSFFAWVIPAFMANDDDVFYYAGIDALVYIRFMRLCVKISLVIMPYGIAVLLPLNYFGGEGLHGLERVALSNIKHESSKVWAHVVPAWFYTFIICYLLYEEWKMYIIYRQEYLSCGKGHQYAVLVRDLPVKFQNEQSMKSYLEELFPDQIEDVIMIEDLKKWQALIEKHDSLVWKLELSKAIYNLTGQRPTHRSHPCGTEFDSITQHERDLTKLQSKLEDEMNQEHTTLPCAFIIFRSLRVATTAVQVAWDNYSLNMNITPAPQITDVIWGNLGVGLWRRKFSTGLVYAAIFALVFFWSLPVGFISSLISLDNIAKVAPWLEAVLSYSNFVRGLIEGVLSSLTLWVFFAVLPLILERLAKLEGLASQSEVDKSVLGKLFIFVIVNQFLFLSAGTAVLSQFKEILRKPEEIPQYLALSLPAQATFFICYIMLRGLTGTSLELLRIFYLIIIPIKRKWFCHTPREDEAAWRPPHAMYDRLYKDHLFILIVGISYSVLAPLITPFVVLYFGFGYIAWMHQVLCVYIPVYSTGGRMWPIVFNRIIAGMIVFHLLMTGVLSLKESFIAAGFMLPLPVITILFFLFIQQHCLKPSMYLSINMASGLAEASPRFLQEVAQSYVRNNRLPSTYGLSSSPMNGGDYAYENEDRSTEITPSHSIGGSCRSEELV</sequence>
<evidence type="ECO:0000313" key="12">
    <source>
        <dbReference type="Proteomes" id="UP000225706"/>
    </source>
</evidence>
<comment type="subcellular location">
    <subcellularLocation>
        <location evidence="1">Membrane</location>
        <topology evidence="1">Multi-pass membrane protein</topology>
    </subcellularLocation>
</comment>
<protein>
    <submittedName>
        <fullName evidence="11">Putative membrane protein C24H6.13</fullName>
    </submittedName>
</protein>
<evidence type="ECO:0000256" key="6">
    <source>
        <dbReference type="ARBA" id="ARBA00023136"/>
    </source>
</evidence>
<feature type="transmembrane region" description="Helical" evidence="7">
    <location>
        <begin position="571"/>
        <end position="593"/>
    </location>
</feature>
<keyword evidence="5 7" id="KW-1133">Transmembrane helix</keyword>
<gene>
    <name evidence="11" type="ORF">AWC38_SpisGene787</name>
</gene>
<evidence type="ECO:0000259" key="8">
    <source>
        <dbReference type="Pfam" id="PF02714"/>
    </source>
</evidence>
<evidence type="ECO:0000313" key="11">
    <source>
        <dbReference type="EMBL" id="PFX34243.1"/>
    </source>
</evidence>
<keyword evidence="3" id="KW-0813">Transport</keyword>
<dbReference type="Proteomes" id="UP000225706">
    <property type="component" value="Unassembled WGS sequence"/>
</dbReference>